<dbReference type="EMBL" id="CP069189">
    <property type="protein sequence ID" value="QRV17444.1"/>
    <property type="molecule type" value="Genomic_DNA"/>
</dbReference>
<reference evidence="2 3" key="1">
    <citation type="submission" date="2021-01" db="EMBL/GenBank/DDBJ databases">
        <title>Genome Sequence and Methylation Pattern of Haloterrigena salifodinae BOL5-1, An Extremely Halophilic Archaeon from a Bolivian Salt Mine.</title>
        <authorList>
            <person name="DasSarma P."/>
            <person name="Anton B.P."/>
            <person name="DasSarma S.L."/>
            <person name="von Ehrenheim H.A.L."/>
            <person name="Martinez F.L."/>
            <person name="Guzman D."/>
            <person name="Roberts R.J."/>
            <person name="DasSarma S."/>
        </authorList>
    </citation>
    <scope>NUCLEOTIDE SEQUENCE [LARGE SCALE GENOMIC DNA]</scope>
    <source>
        <strain evidence="2 3">BOL5-1</strain>
        <plasmid evidence="2 3">pHTS138</plasmid>
    </source>
</reference>
<proteinExistence type="predicted"/>
<feature type="domain" description="Guanylate cyclase" evidence="1">
    <location>
        <begin position="49"/>
        <end position="182"/>
    </location>
</feature>
<dbReference type="InterPro" id="IPR001054">
    <property type="entry name" value="A/G_cyclase"/>
</dbReference>
<dbReference type="OrthoDB" id="350345at2157"/>
<dbReference type="GeneID" id="62877666"/>
<dbReference type="KEGG" id="hsal:JMJ58_21040"/>
<name>A0A8T8E6F1_9EURY</name>
<dbReference type="Proteomes" id="UP000637819">
    <property type="component" value="Plasmid pHTS138"/>
</dbReference>
<dbReference type="CDD" id="cd07302">
    <property type="entry name" value="CHD"/>
    <property type="match status" value="1"/>
</dbReference>
<keyword evidence="2" id="KW-0614">Plasmid</keyword>
<evidence type="ECO:0000313" key="3">
    <source>
        <dbReference type="Proteomes" id="UP000637819"/>
    </source>
</evidence>
<accession>A0A8T8E6F1</accession>
<dbReference type="Pfam" id="PF00211">
    <property type="entry name" value="Guanylate_cyc"/>
    <property type="match status" value="1"/>
</dbReference>
<sequence length="245" mass="27405">MLPDSDEISERIEERAETVEERLDHIPSGYKMPDLEDMTISSAKKFNLGIVFIDINDFTAYSSRNDEWDILFMLNMFIPEIMEAVRDHNGYFEKNTGDGILAYFGAGDSDEDTAVTVFDYVATVKYILANYVNPLLEEKGVEPITISAGATYGTTHISRVGVHSMNRLSAVGINANIASKLESASGKDEYYFGEGLVRHAGDHAGTEHVTDLGQFENYTWTDSGYPFHHYNFHGVWTGTETSNLE</sequence>
<geneLocation type="plasmid" evidence="2 3">
    <name>pHTS138</name>
</geneLocation>
<dbReference type="SUPFAM" id="SSF55073">
    <property type="entry name" value="Nucleotide cyclase"/>
    <property type="match status" value="1"/>
</dbReference>
<evidence type="ECO:0000259" key="1">
    <source>
        <dbReference type="PROSITE" id="PS50125"/>
    </source>
</evidence>
<dbReference type="PROSITE" id="PS50125">
    <property type="entry name" value="GUANYLATE_CYCLASE_2"/>
    <property type="match status" value="1"/>
</dbReference>
<protein>
    <submittedName>
        <fullName evidence="2">Adenylate/guanylate cyclase domain-containing protein</fullName>
    </submittedName>
</protein>
<dbReference type="Gene3D" id="3.30.70.1230">
    <property type="entry name" value="Nucleotide cyclase"/>
    <property type="match status" value="1"/>
</dbReference>
<gene>
    <name evidence="2" type="ORF">JMJ58_21040</name>
</gene>
<dbReference type="GO" id="GO:0009190">
    <property type="term" value="P:cyclic nucleotide biosynthetic process"/>
    <property type="evidence" value="ECO:0007669"/>
    <property type="project" value="InterPro"/>
</dbReference>
<dbReference type="InterPro" id="IPR029787">
    <property type="entry name" value="Nucleotide_cyclase"/>
</dbReference>
<evidence type="ECO:0000313" key="2">
    <source>
        <dbReference type="EMBL" id="QRV17444.1"/>
    </source>
</evidence>
<dbReference type="AlphaFoldDB" id="A0A8T8E6F1"/>
<dbReference type="RefSeq" id="WP_204749479.1">
    <property type="nucleotide sequence ID" value="NZ_CP069189.1"/>
</dbReference>
<organism evidence="2 3">
    <name type="scientific">Haloterrigena salifodinae</name>
    <dbReference type="NCBI Taxonomy" id="2675099"/>
    <lineage>
        <taxon>Archaea</taxon>
        <taxon>Methanobacteriati</taxon>
        <taxon>Methanobacteriota</taxon>
        <taxon>Stenosarchaea group</taxon>
        <taxon>Halobacteria</taxon>
        <taxon>Halobacteriales</taxon>
        <taxon>Natrialbaceae</taxon>
        <taxon>Haloterrigena</taxon>
    </lineage>
</organism>
<dbReference type="GO" id="GO:0035556">
    <property type="term" value="P:intracellular signal transduction"/>
    <property type="evidence" value="ECO:0007669"/>
    <property type="project" value="InterPro"/>
</dbReference>
<keyword evidence="3" id="KW-1185">Reference proteome</keyword>